<proteinExistence type="inferred from homology"/>
<keyword evidence="8" id="KW-0539">Nucleus</keyword>
<accession>A0AA38VPS4</accession>
<keyword evidence="6" id="KW-0863">Zinc-finger</keyword>
<feature type="domain" description="C2H2-type" evidence="11">
    <location>
        <begin position="52"/>
        <end position="74"/>
    </location>
</feature>
<dbReference type="GO" id="GO:0005634">
    <property type="term" value="C:nucleus"/>
    <property type="evidence" value="ECO:0007669"/>
    <property type="project" value="UniProtKB-SubCell"/>
</dbReference>
<dbReference type="GO" id="GO:0008270">
    <property type="term" value="F:zinc ion binding"/>
    <property type="evidence" value="ECO:0007669"/>
    <property type="project" value="UniProtKB-KW"/>
</dbReference>
<dbReference type="InterPro" id="IPR036236">
    <property type="entry name" value="Znf_C2H2_sf"/>
</dbReference>
<protein>
    <recommendedName>
        <fullName evidence="11">C2H2-type domain-containing protein</fullName>
    </recommendedName>
</protein>
<evidence type="ECO:0000256" key="4">
    <source>
        <dbReference type="ARBA" id="ARBA00022517"/>
    </source>
</evidence>
<evidence type="ECO:0000256" key="5">
    <source>
        <dbReference type="ARBA" id="ARBA00022723"/>
    </source>
</evidence>
<dbReference type="PANTHER" id="PTHR46095">
    <property type="entry name" value="ZINC FINGER PROTEIN 593"/>
    <property type="match status" value="1"/>
</dbReference>
<name>A0AA38VPS4_9PEZI</name>
<feature type="compositionally biased region" description="Polar residues" evidence="10">
    <location>
        <begin position="100"/>
        <end position="109"/>
    </location>
</feature>
<evidence type="ECO:0000313" key="13">
    <source>
        <dbReference type="Proteomes" id="UP001174691"/>
    </source>
</evidence>
<organism evidence="12 13">
    <name type="scientific">Coniochaeta hoffmannii</name>
    <dbReference type="NCBI Taxonomy" id="91930"/>
    <lineage>
        <taxon>Eukaryota</taxon>
        <taxon>Fungi</taxon>
        <taxon>Dikarya</taxon>
        <taxon>Ascomycota</taxon>
        <taxon>Pezizomycotina</taxon>
        <taxon>Sordariomycetes</taxon>
        <taxon>Sordariomycetidae</taxon>
        <taxon>Coniochaetales</taxon>
        <taxon>Coniochaetaceae</taxon>
        <taxon>Coniochaeta</taxon>
    </lineage>
</organism>
<dbReference type="Proteomes" id="UP001174691">
    <property type="component" value="Unassembled WGS sequence"/>
</dbReference>
<keyword evidence="13" id="KW-1185">Reference proteome</keyword>
<sequence length="116" mass="13024">MGIRNKKTLTKTRRHTRDIDQIKADLLSPKHLAQHKNSHAAEDLPGLGKHYCVECAKWFDAEVNLIGHRKGKPHRRRVKALSVEAYSQKEAEAARGIGSLETTPASQQTKEVEMSS</sequence>
<evidence type="ECO:0000313" key="12">
    <source>
        <dbReference type="EMBL" id="KAJ9165126.1"/>
    </source>
</evidence>
<dbReference type="EMBL" id="JANBVN010000006">
    <property type="protein sequence ID" value="KAJ9165126.1"/>
    <property type="molecule type" value="Genomic_DNA"/>
</dbReference>
<comment type="subcellular location">
    <subcellularLocation>
        <location evidence="2">Cytoplasm</location>
    </subcellularLocation>
    <subcellularLocation>
        <location evidence="1">Nucleus</location>
    </subcellularLocation>
</comment>
<keyword evidence="5" id="KW-0479">Metal-binding</keyword>
<evidence type="ECO:0000256" key="8">
    <source>
        <dbReference type="ARBA" id="ARBA00023242"/>
    </source>
</evidence>
<comment type="similarity">
    <text evidence="9">Belongs to the ZNF593/BUD20 C2H2-type zinc-finger protein family.</text>
</comment>
<dbReference type="GO" id="GO:0043021">
    <property type="term" value="F:ribonucleoprotein complex binding"/>
    <property type="evidence" value="ECO:0007669"/>
    <property type="project" value="UniProtKB-ARBA"/>
</dbReference>
<evidence type="ECO:0000256" key="7">
    <source>
        <dbReference type="ARBA" id="ARBA00022833"/>
    </source>
</evidence>
<evidence type="ECO:0000256" key="9">
    <source>
        <dbReference type="ARBA" id="ARBA00038064"/>
    </source>
</evidence>
<dbReference type="Pfam" id="PF12171">
    <property type="entry name" value="zf-C2H2_jaz"/>
    <property type="match status" value="1"/>
</dbReference>
<evidence type="ECO:0000256" key="2">
    <source>
        <dbReference type="ARBA" id="ARBA00004496"/>
    </source>
</evidence>
<reference evidence="12" key="1">
    <citation type="submission" date="2022-07" db="EMBL/GenBank/DDBJ databases">
        <title>Fungi with potential for degradation of polypropylene.</title>
        <authorList>
            <person name="Gostincar C."/>
        </authorList>
    </citation>
    <scope>NUCLEOTIDE SEQUENCE</scope>
    <source>
        <strain evidence="12">EXF-13287</strain>
    </source>
</reference>
<dbReference type="InterPro" id="IPR013087">
    <property type="entry name" value="Znf_C2H2_type"/>
</dbReference>
<dbReference type="FunFam" id="3.30.160.60:FF:000299">
    <property type="entry name" value="Zinc finger protein 593"/>
    <property type="match status" value="1"/>
</dbReference>
<dbReference type="PANTHER" id="PTHR46095:SF1">
    <property type="entry name" value="ZINC FINGER PROTEIN 593"/>
    <property type="match status" value="1"/>
</dbReference>
<dbReference type="Gene3D" id="3.30.160.60">
    <property type="entry name" value="Classic Zinc Finger"/>
    <property type="match status" value="1"/>
</dbReference>
<dbReference type="AlphaFoldDB" id="A0AA38VPS4"/>
<dbReference type="InterPro" id="IPR022755">
    <property type="entry name" value="Znf_C2H2_jaz"/>
</dbReference>
<keyword evidence="4" id="KW-0690">Ribosome biogenesis</keyword>
<keyword evidence="7" id="KW-0862">Zinc</keyword>
<dbReference type="GO" id="GO:0005737">
    <property type="term" value="C:cytoplasm"/>
    <property type="evidence" value="ECO:0007669"/>
    <property type="project" value="UniProtKB-SubCell"/>
</dbReference>
<gene>
    <name evidence="12" type="ORF">NKR19_g665</name>
</gene>
<evidence type="ECO:0000256" key="6">
    <source>
        <dbReference type="ARBA" id="ARBA00022771"/>
    </source>
</evidence>
<dbReference type="SUPFAM" id="SSF57667">
    <property type="entry name" value="beta-beta-alpha zinc fingers"/>
    <property type="match status" value="1"/>
</dbReference>
<dbReference type="PROSITE" id="PS00028">
    <property type="entry name" value="ZINC_FINGER_C2H2_1"/>
    <property type="match status" value="1"/>
</dbReference>
<evidence type="ECO:0000256" key="10">
    <source>
        <dbReference type="SAM" id="MobiDB-lite"/>
    </source>
</evidence>
<evidence type="ECO:0000259" key="11">
    <source>
        <dbReference type="PROSITE" id="PS00028"/>
    </source>
</evidence>
<evidence type="ECO:0000256" key="1">
    <source>
        <dbReference type="ARBA" id="ARBA00004123"/>
    </source>
</evidence>
<evidence type="ECO:0000256" key="3">
    <source>
        <dbReference type="ARBA" id="ARBA00022490"/>
    </source>
</evidence>
<feature type="region of interest" description="Disordered" evidence="10">
    <location>
        <begin position="94"/>
        <end position="116"/>
    </location>
</feature>
<keyword evidence="3" id="KW-0963">Cytoplasm</keyword>
<dbReference type="InterPro" id="IPR051879">
    <property type="entry name" value="C2H2-ZF_Maturation_Protein"/>
</dbReference>
<dbReference type="GO" id="GO:0042254">
    <property type="term" value="P:ribosome biogenesis"/>
    <property type="evidence" value="ECO:0007669"/>
    <property type="project" value="UniProtKB-KW"/>
</dbReference>
<comment type="caution">
    <text evidence="12">The sequence shown here is derived from an EMBL/GenBank/DDBJ whole genome shotgun (WGS) entry which is preliminary data.</text>
</comment>